<proteinExistence type="inferred from homology"/>
<dbReference type="InterPro" id="IPR027417">
    <property type="entry name" value="P-loop_NTPase"/>
</dbReference>
<accession>A0A1A9HWV2</accession>
<evidence type="ECO:0000313" key="4">
    <source>
        <dbReference type="Proteomes" id="UP000078162"/>
    </source>
</evidence>
<keyword evidence="4" id="KW-1185">Reference proteome</keyword>
<dbReference type="AlphaFoldDB" id="A0A1A9HWV2"/>
<dbReference type="PANTHER" id="PTHR13696">
    <property type="entry name" value="P-LOOP CONTAINING NUCLEOSIDE TRIPHOSPHATE HYDROLASE"/>
    <property type="match status" value="1"/>
</dbReference>
<dbReference type="SUPFAM" id="SSF52540">
    <property type="entry name" value="P-loop containing nucleoside triphosphate hydrolases"/>
    <property type="match status" value="1"/>
</dbReference>
<dbReference type="InterPro" id="IPR025669">
    <property type="entry name" value="AAA_dom"/>
</dbReference>
<organism evidence="3 4">
    <name type="scientific">Candidatus Chlamydia sanziniae</name>
    <dbReference type="NCBI Taxonomy" id="1806891"/>
    <lineage>
        <taxon>Bacteria</taxon>
        <taxon>Pseudomonadati</taxon>
        <taxon>Chlamydiota</taxon>
        <taxon>Chlamydiia</taxon>
        <taxon>Chlamydiales</taxon>
        <taxon>Chlamydiaceae</taxon>
        <taxon>Chlamydia/Chlamydophila group</taxon>
        <taxon>Chlamydia</taxon>
    </lineage>
</organism>
<evidence type="ECO:0000313" key="3">
    <source>
        <dbReference type="EMBL" id="ANH79177.1"/>
    </source>
</evidence>
<dbReference type="PANTHER" id="PTHR13696:SF52">
    <property type="entry name" value="PARA FAMILY PROTEIN CT_582"/>
    <property type="match status" value="1"/>
</dbReference>
<protein>
    <submittedName>
        <fullName evidence="3">Septum site-determining protein MinD</fullName>
    </submittedName>
</protein>
<gene>
    <name evidence="3" type="ORF">Cs308_1007</name>
</gene>
<comment type="similarity">
    <text evidence="1">Belongs to the ParA family.</text>
</comment>
<dbReference type="PATRIC" id="fig|1806891.3.peg.998"/>
<dbReference type="Gene3D" id="3.40.50.300">
    <property type="entry name" value="P-loop containing nucleotide triphosphate hydrolases"/>
    <property type="match status" value="1"/>
</dbReference>
<sequence length="254" mass="28036">MKTIVFCSFKGGTGKTTLSLNIGSNLAQYNGKKVLLVDLDPQANLTTGLGIRSTSQYGLDNIFRNTAAIYDVIHSTKIENLDIIPSNILLESLRGINQDVSLTVHHLYLALERVKEKYDVCILDTPPSLGILTQEAFLAATHLVICLTPEPFSILGLQKIKEFCSTVNSGLSLEVLGVVLSFWNERNSTNVTYLNIIESIYKDKILSSKIRRDVALSRALLKETSVSNAYPSSRANKDILSLTKELGNKLFNTQ</sequence>
<dbReference type="EMBL" id="CP014640">
    <property type="protein sequence ID" value="ANH79177.1"/>
    <property type="molecule type" value="Genomic_DNA"/>
</dbReference>
<reference evidence="4" key="1">
    <citation type="submission" date="2016-03" db="EMBL/GenBank/DDBJ databases">
        <title>Culture-independent genomics supports pathogen discovery for uncultivable bacteria within the genus Chlamydia.</title>
        <authorList>
            <person name="Taylor-Brown A."/>
            <person name="Bachmann N.L."/>
            <person name="Borel N."/>
            <person name="Polkinghorne A."/>
        </authorList>
    </citation>
    <scope>NUCLEOTIDE SEQUENCE [LARGE SCALE GENOMIC DNA]</scope>
    <source>
        <strain evidence="4">2742-308</strain>
        <plasmid evidence="4">Plasmid</plasmid>
    </source>
</reference>
<keyword evidence="3" id="KW-0614">Plasmid</keyword>
<evidence type="ECO:0000259" key="2">
    <source>
        <dbReference type="Pfam" id="PF13614"/>
    </source>
</evidence>
<dbReference type="KEGG" id="csaz:Cs308_1007"/>
<dbReference type="RefSeq" id="WP_066483517.1">
    <property type="nucleotide sequence ID" value="NZ_CP014640.1"/>
</dbReference>
<dbReference type="InterPro" id="IPR050678">
    <property type="entry name" value="DNA_Partitioning_ATPase"/>
</dbReference>
<feature type="domain" description="AAA" evidence="2">
    <location>
        <begin position="1"/>
        <end position="168"/>
    </location>
</feature>
<evidence type="ECO:0000256" key="1">
    <source>
        <dbReference type="ARBA" id="ARBA00006976"/>
    </source>
</evidence>
<dbReference type="OrthoDB" id="9815116at2"/>
<dbReference type="Pfam" id="PF13614">
    <property type="entry name" value="AAA_31"/>
    <property type="match status" value="1"/>
</dbReference>
<name>A0A1A9HWV2_9CHLA</name>
<geneLocation type="plasmid" evidence="4"/>
<dbReference type="CDD" id="cd02042">
    <property type="entry name" value="ParAB_family"/>
    <property type="match status" value="1"/>
</dbReference>
<dbReference type="Proteomes" id="UP000078162">
    <property type="component" value="Plasmid"/>
</dbReference>